<dbReference type="AlphaFoldDB" id="A0A075WHZ5"/>
<keyword evidence="6" id="KW-0413">Isomerase</keyword>
<dbReference type="EC" id="5.6.2.4" evidence="8"/>
<sequence>MIAEIYYERGTIVVKGDAHVPHAKFDSRSGTYRALAFRYRDIIEYFESNGIEFVDNAADPIPTPYFDAEISLRDYQEKALERWLVDKRGCIVLPTGSGKTHVAMAAINELSTPTLIVVPTLALAEQWKERLGIFGEEYVGEFSGRIKELKPLTVSTYDSAYVNAEKLGNRFMLLIFDEVHHLPAESYVQIAQMSIAPFRLGLTATFEREDGRHEILKEVVGGKVFELFPDSLAGKHLAKYTIKRIFVPLAEDERVEYEKREKVYKQFLRARGITLRRAEDFNKIVMASGYDERAYEALRAWEEARRIAFNSKNKIRKLREILERHRKDKIIIFTRHNELVYRISKVFLIPAITHRTSREEREEILEGFRTGRFRAIVSSQVLDEGIDVPDANVGVIMSGSGSAREYIQRLGRILRPSKGKKEAVLYELISRGTGEVNTARRRKNAAKGAA</sequence>
<evidence type="ECO:0000256" key="3">
    <source>
        <dbReference type="ARBA" id="ARBA00022801"/>
    </source>
</evidence>
<keyword evidence="3" id="KW-0378">Hydrolase</keyword>
<gene>
    <name evidence="12" type="ORF">AFULGI_00003590</name>
</gene>
<dbReference type="InterPro" id="IPR050615">
    <property type="entry name" value="ATP-dep_DNA_Helicase"/>
</dbReference>
<dbReference type="GO" id="GO:0003677">
    <property type="term" value="F:DNA binding"/>
    <property type="evidence" value="ECO:0007669"/>
    <property type="project" value="InterPro"/>
</dbReference>
<dbReference type="Pfam" id="PF00271">
    <property type="entry name" value="Helicase_C"/>
    <property type="match status" value="1"/>
</dbReference>
<dbReference type="InterPro" id="IPR014001">
    <property type="entry name" value="Helicase_ATP-bd"/>
</dbReference>
<dbReference type="Gene3D" id="3.40.1170.30">
    <property type="match status" value="1"/>
</dbReference>
<dbReference type="InterPro" id="IPR032438">
    <property type="entry name" value="ERCC3_RAD25_C"/>
</dbReference>
<feature type="domain" description="Helicase ATP-binding" evidence="10">
    <location>
        <begin position="80"/>
        <end position="224"/>
    </location>
</feature>
<dbReference type="CDD" id="cd17926">
    <property type="entry name" value="DEXHc_RE"/>
    <property type="match status" value="1"/>
</dbReference>
<dbReference type="InterPro" id="IPR006935">
    <property type="entry name" value="Helicase/UvrB_N"/>
</dbReference>
<dbReference type="PANTHER" id="PTHR11274">
    <property type="entry name" value="RAD25/XP-B DNA REPAIR HELICASE"/>
    <property type="match status" value="1"/>
</dbReference>
<evidence type="ECO:0000256" key="1">
    <source>
        <dbReference type="ARBA" id="ARBA00006637"/>
    </source>
</evidence>
<comment type="catalytic activity">
    <reaction evidence="7">
        <text>Couples ATP hydrolysis with the unwinding of duplex DNA by translocating in the 3'-5' direction.</text>
        <dbReference type="EC" id="5.6.2.4"/>
    </reaction>
</comment>
<dbReference type="GO" id="GO:0005524">
    <property type="term" value="F:ATP binding"/>
    <property type="evidence" value="ECO:0007669"/>
    <property type="project" value="UniProtKB-KW"/>
</dbReference>
<dbReference type="EMBL" id="CP006577">
    <property type="protein sequence ID" value="AIG97178.1"/>
    <property type="molecule type" value="Genomic_DNA"/>
</dbReference>
<dbReference type="InterPro" id="IPR027417">
    <property type="entry name" value="P-loop_NTPase"/>
</dbReference>
<organism evidence="12 13">
    <name type="scientific">Archaeoglobus fulgidus DSM 8774</name>
    <dbReference type="NCBI Taxonomy" id="1344584"/>
    <lineage>
        <taxon>Archaea</taxon>
        <taxon>Methanobacteriati</taxon>
        <taxon>Methanobacteriota</taxon>
        <taxon>Archaeoglobi</taxon>
        <taxon>Archaeoglobales</taxon>
        <taxon>Archaeoglobaceae</taxon>
        <taxon>Archaeoglobus</taxon>
    </lineage>
</organism>
<dbReference type="InterPro" id="IPR001650">
    <property type="entry name" value="Helicase_C-like"/>
</dbReference>
<dbReference type="SUPFAM" id="SSF52540">
    <property type="entry name" value="P-loop containing nucleoside triphosphate hydrolases"/>
    <property type="match status" value="1"/>
</dbReference>
<dbReference type="Pfam" id="PF18458">
    <property type="entry name" value="XPB_DRD"/>
    <property type="match status" value="1"/>
</dbReference>
<reference evidence="12 13" key="1">
    <citation type="submission" date="2013-07" db="EMBL/GenBank/DDBJ databases">
        <title>Genome of Archaeoglobus fulgidus.</title>
        <authorList>
            <person name="Fiebig A."/>
            <person name="Birkeland N.-K."/>
        </authorList>
    </citation>
    <scope>NUCLEOTIDE SEQUENCE [LARGE SCALE GENOMIC DNA]</scope>
    <source>
        <strain evidence="12 13">DSM 8774</strain>
    </source>
</reference>
<evidence type="ECO:0000259" key="11">
    <source>
        <dbReference type="PROSITE" id="PS51194"/>
    </source>
</evidence>
<evidence type="ECO:0000313" key="12">
    <source>
        <dbReference type="EMBL" id="AIG97178.1"/>
    </source>
</evidence>
<evidence type="ECO:0000256" key="6">
    <source>
        <dbReference type="ARBA" id="ARBA00023235"/>
    </source>
</evidence>
<evidence type="ECO:0000256" key="4">
    <source>
        <dbReference type="ARBA" id="ARBA00022806"/>
    </source>
</evidence>
<protein>
    <recommendedName>
        <fullName evidence="8">DNA 3'-5' helicase</fullName>
        <ecNumber evidence="8">5.6.2.4</ecNumber>
    </recommendedName>
</protein>
<dbReference type="Gene3D" id="3.40.50.300">
    <property type="entry name" value="P-loop containing nucleotide triphosphate hydrolases"/>
    <property type="match status" value="2"/>
</dbReference>
<proteinExistence type="inferred from homology"/>
<dbReference type="RefSeq" id="WP_048064221.1">
    <property type="nucleotide sequence ID" value="NZ_CP006577.1"/>
</dbReference>
<dbReference type="InterPro" id="IPR040699">
    <property type="entry name" value="XPB_DRD"/>
</dbReference>
<keyword evidence="5" id="KW-0067">ATP-binding</keyword>
<evidence type="ECO:0000313" key="13">
    <source>
        <dbReference type="Proteomes" id="UP000028501"/>
    </source>
</evidence>
<dbReference type="SMART" id="SM00487">
    <property type="entry name" value="DEXDc"/>
    <property type="match status" value="1"/>
</dbReference>
<dbReference type="PROSITE" id="PS51194">
    <property type="entry name" value="HELICASE_CTER"/>
    <property type="match status" value="1"/>
</dbReference>
<dbReference type="Pfam" id="PF04851">
    <property type="entry name" value="ResIII"/>
    <property type="match status" value="1"/>
</dbReference>
<dbReference type="GeneID" id="24793898"/>
<dbReference type="GO" id="GO:0016787">
    <property type="term" value="F:hydrolase activity"/>
    <property type="evidence" value="ECO:0007669"/>
    <property type="project" value="UniProtKB-KW"/>
</dbReference>
<accession>A0A075WHZ5</accession>
<comment type="similarity">
    <text evidence="1">Belongs to the helicase family. RAD25/XPB subfamily.</text>
</comment>
<dbReference type="GO" id="GO:0140097">
    <property type="term" value="F:catalytic activity, acting on DNA"/>
    <property type="evidence" value="ECO:0007669"/>
    <property type="project" value="UniProtKB-ARBA"/>
</dbReference>
<feature type="domain" description="Helicase C-terminal" evidence="11">
    <location>
        <begin position="314"/>
        <end position="450"/>
    </location>
</feature>
<comment type="catalytic activity">
    <reaction evidence="9">
        <text>ATP + H2O = ADP + phosphate + H(+)</text>
        <dbReference type="Rhea" id="RHEA:13065"/>
        <dbReference type="ChEBI" id="CHEBI:15377"/>
        <dbReference type="ChEBI" id="CHEBI:15378"/>
        <dbReference type="ChEBI" id="CHEBI:30616"/>
        <dbReference type="ChEBI" id="CHEBI:43474"/>
        <dbReference type="ChEBI" id="CHEBI:456216"/>
        <dbReference type="EC" id="5.6.2.4"/>
    </reaction>
</comment>
<dbReference type="SMART" id="SM00490">
    <property type="entry name" value="HELICc"/>
    <property type="match status" value="1"/>
</dbReference>
<dbReference type="Proteomes" id="UP000028501">
    <property type="component" value="Chromosome"/>
</dbReference>
<dbReference type="CDD" id="cd18789">
    <property type="entry name" value="SF2_C_XPB"/>
    <property type="match status" value="1"/>
</dbReference>
<dbReference type="GO" id="GO:0004386">
    <property type="term" value="F:helicase activity"/>
    <property type="evidence" value="ECO:0007669"/>
    <property type="project" value="UniProtKB-KW"/>
</dbReference>
<evidence type="ECO:0000256" key="2">
    <source>
        <dbReference type="ARBA" id="ARBA00022741"/>
    </source>
</evidence>
<evidence type="ECO:0000256" key="8">
    <source>
        <dbReference type="ARBA" id="ARBA00034808"/>
    </source>
</evidence>
<dbReference type="PROSITE" id="PS51192">
    <property type="entry name" value="HELICASE_ATP_BIND_1"/>
    <property type="match status" value="1"/>
</dbReference>
<evidence type="ECO:0000256" key="9">
    <source>
        <dbReference type="ARBA" id="ARBA00048988"/>
    </source>
</evidence>
<name>A0A075WHZ5_ARCFL</name>
<evidence type="ECO:0000256" key="5">
    <source>
        <dbReference type="ARBA" id="ARBA00022840"/>
    </source>
</evidence>
<evidence type="ECO:0000259" key="10">
    <source>
        <dbReference type="PROSITE" id="PS51192"/>
    </source>
</evidence>
<dbReference type="PANTHER" id="PTHR11274:SF0">
    <property type="entry name" value="GENERAL TRANSCRIPTION AND DNA REPAIR FACTOR IIH HELICASE SUBUNIT XPB"/>
    <property type="match status" value="1"/>
</dbReference>
<dbReference type="HOGENOM" id="CLU_008213_6_0_2"/>
<keyword evidence="4 12" id="KW-0347">Helicase</keyword>
<keyword evidence="2" id="KW-0547">Nucleotide-binding</keyword>
<evidence type="ECO:0000256" key="7">
    <source>
        <dbReference type="ARBA" id="ARBA00034617"/>
    </source>
</evidence>
<dbReference type="KEGG" id="afg:AFULGI_00003590"/>